<dbReference type="HOGENOM" id="CLU_2621646_0_0_1"/>
<sequence length="78" mass="8386">MGDYATADRGGPCRLVSPRYPATRSTRAIKVDARSGVRASDALSSAHHHRLDWIKSTCDRHVEVEGSTSGGCGPHRVV</sequence>
<protein>
    <submittedName>
        <fullName evidence="1">Uncharacterized protein</fullName>
    </submittedName>
</protein>
<dbReference type="Proteomes" id="UP000011761">
    <property type="component" value="Unassembled WGS sequence"/>
</dbReference>
<dbReference type="GeneID" id="19110232"/>
<gene>
    <name evidence="1" type="ORF">BAUCODRAFT_248193</name>
</gene>
<accession>M2LHL1</accession>
<proteinExistence type="predicted"/>
<evidence type="ECO:0000313" key="2">
    <source>
        <dbReference type="Proteomes" id="UP000011761"/>
    </source>
</evidence>
<evidence type="ECO:0000313" key="1">
    <source>
        <dbReference type="EMBL" id="EMC93647.1"/>
    </source>
</evidence>
<dbReference type="AlphaFoldDB" id="M2LHL1"/>
<reference evidence="1 2" key="1">
    <citation type="journal article" date="2012" name="PLoS Pathog.">
        <title>Diverse lifestyles and strategies of plant pathogenesis encoded in the genomes of eighteen Dothideomycetes fungi.</title>
        <authorList>
            <person name="Ohm R.A."/>
            <person name="Feau N."/>
            <person name="Henrissat B."/>
            <person name="Schoch C.L."/>
            <person name="Horwitz B.A."/>
            <person name="Barry K.W."/>
            <person name="Condon B.J."/>
            <person name="Copeland A.C."/>
            <person name="Dhillon B."/>
            <person name="Glaser F."/>
            <person name="Hesse C.N."/>
            <person name="Kosti I."/>
            <person name="LaButti K."/>
            <person name="Lindquist E.A."/>
            <person name="Lucas S."/>
            <person name="Salamov A.A."/>
            <person name="Bradshaw R.E."/>
            <person name="Ciuffetti L."/>
            <person name="Hamelin R.C."/>
            <person name="Kema G.H.J."/>
            <person name="Lawrence C."/>
            <person name="Scott J.A."/>
            <person name="Spatafora J.W."/>
            <person name="Turgeon B.G."/>
            <person name="de Wit P.J.G.M."/>
            <person name="Zhong S."/>
            <person name="Goodwin S.B."/>
            <person name="Grigoriev I.V."/>
        </authorList>
    </citation>
    <scope>NUCLEOTIDE SEQUENCE [LARGE SCALE GENOMIC DNA]</scope>
    <source>
        <strain evidence="1 2">UAMH 10762</strain>
    </source>
</reference>
<keyword evidence="2" id="KW-1185">Reference proteome</keyword>
<dbReference type="KEGG" id="bcom:BAUCODRAFT_248193"/>
<organism evidence="1 2">
    <name type="scientific">Baudoinia panamericana (strain UAMH 10762)</name>
    <name type="common">Angels' share fungus</name>
    <name type="synonym">Baudoinia compniacensis (strain UAMH 10762)</name>
    <dbReference type="NCBI Taxonomy" id="717646"/>
    <lineage>
        <taxon>Eukaryota</taxon>
        <taxon>Fungi</taxon>
        <taxon>Dikarya</taxon>
        <taxon>Ascomycota</taxon>
        <taxon>Pezizomycotina</taxon>
        <taxon>Dothideomycetes</taxon>
        <taxon>Dothideomycetidae</taxon>
        <taxon>Mycosphaerellales</taxon>
        <taxon>Teratosphaeriaceae</taxon>
        <taxon>Baudoinia</taxon>
    </lineage>
</organism>
<dbReference type="RefSeq" id="XP_007679702.1">
    <property type="nucleotide sequence ID" value="XM_007681512.1"/>
</dbReference>
<dbReference type="EMBL" id="KB445560">
    <property type="protein sequence ID" value="EMC93647.1"/>
    <property type="molecule type" value="Genomic_DNA"/>
</dbReference>
<name>M2LHL1_BAUPA</name>